<accession>A0A937KGH5</accession>
<sequence>MKNRVILTTLLIVAGAANAQVDKIYFKDRSAILGRLLSLNHDSVFVRFGGENQGFRAREIHSIVLRSDMQPGVDLGILDSLNKSSFVKKFDKEVLMGVMWGGGLNNNDVYPTVSILGSYRFKRFLQVGLGMGYEEYNYYANVPVYLCYKGDLFSRFSRVYYYAGAGYSKMWGKSVMKGYVDEIKGGKLFKLGFGFIFDTKSKVDFIAAVGWSRQEMKEEYPLNYIWGEGDYVWGGGGKTEMLRTMDRLEFKIGICF</sequence>
<dbReference type="Proteomes" id="UP000614216">
    <property type="component" value="Unassembled WGS sequence"/>
</dbReference>
<evidence type="ECO:0008006" key="4">
    <source>
        <dbReference type="Google" id="ProtNLM"/>
    </source>
</evidence>
<evidence type="ECO:0000313" key="2">
    <source>
        <dbReference type="EMBL" id="MBL6449420.1"/>
    </source>
</evidence>
<name>A0A937KGH5_9BACT</name>
<dbReference type="RefSeq" id="WP_202858945.1">
    <property type="nucleotide sequence ID" value="NZ_JAEUGD010000066.1"/>
</dbReference>
<keyword evidence="3" id="KW-1185">Reference proteome</keyword>
<reference evidence="2" key="1">
    <citation type="submission" date="2021-01" db="EMBL/GenBank/DDBJ databases">
        <title>Fulvivirga kasyanovii gen. nov., sp nov., a novel member of the phylum Bacteroidetes isolated from seawater in a mussel farm.</title>
        <authorList>
            <person name="Zhao L.-H."/>
            <person name="Wang Z.-J."/>
        </authorList>
    </citation>
    <scope>NUCLEOTIDE SEQUENCE</scope>
    <source>
        <strain evidence="2">29W222</strain>
    </source>
</reference>
<protein>
    <recommendedName>
        <fullName evidence="4">Outer membrane protein beta-barrel domain-containing protein</fullName>
    </recommendedName>
</protein>
<evidence type="ECO:0000313" key="3">
    <source>
        <dbReference type="Proteomes" id="UP000614216"/>
    </source>
</evidence>
<proteinExistence type="predicted"/>
<feature type="chain" id="PRO_5037128443" description="Outer membrane protein beta-barrel domain-containing protein" evidence="1">
    <location>
        <begin position="20"/>
        <end position="256"/>
    </location>
</feature>
<comment type="caution">
    <text evidence="2">The sequence shown here is derived from an EMBL/GenBank/DDBJ whole genome shotgun (WGS) entry which is preliminary data.</text>
</comment>
<keyword evidence="1" id="KW-0732">Signal</keyword>
<feature type="signal peptide" evidence="1">
    <location>
        <begin position="1"/>
        <end position="19"/>
    </location>
</feature>
<dbReference type="AlphaFoldDB" id="A0A937KGH5"/>
<gene>
    <name evidence="2" type="ORF">JMN32_24120</name>
</gene>
<evidence type="ECO:0000256" key="1">
    <source>
        <dbReference type="SAM" id="SignalP"/>
    </source>
</evidence>
<organism evidence="2 3">
    <name type="scientific">Fulvivirga marina</name>
    <dbReference type="NCBI Taxonomy" id="2494733"/>
    <lineage>
        <taxon>Bacteria</taxon>
        <taxon>Pseudomonadati</taxon>
        <taxon>Bacteroidota</taxon>
        <taxon>Cytophagia</taxon>
        <taxon>Cytophagales</taxon>
        <taxon>Fulvivirgaceae</taxon>
        <taxon>Fulvivirga</taxon>
    </lineage>
</organism>
<dbReference type="EMBL" id="JAEUGD010000066">
    <property type="protein sequence ID" value="MBL6449420.1"/>
    <property type="molecule type" value="Genomic_DNA"/>
</dbReference>